<evidence type="ECO:0000313" key="16">
    <source>
        <dbReference type="Proteomes" id="UP000199424"/>
    </source>
</evidence>
<dbReference type="Pfam" id="PF00593">
    <property type="entry name" value="TonB_dep_Rec_b-barrel"/>
    <property type="match status" value="1"/>
</dbReference>
<evidence type="ECO:0000256" key="5">
    <source>
        <dbReference type="ARBA" id="ARBA00022692"/>
    </source>
</evidence>
<keyword evidence="9 11" id="KW-0472">Membrane</keyword>
<dbReference type="Proteomes" id="UP000199424">
    <property type="component" value="Unassembled WGS sequence"/>
</dbReference>
<dbReference type="SUPFAM" id="SSF56935">
    <property type="entry name" value="Porins"/>
    <property type="match status" value="1"/>
</dbReference>
<evidence type="ECO:0000256" key="10">
    <source>
        <dbReference type="ARBA" id="ARBA00023237"/>
    </source>
</evidence>
<keyword evidence="3 11" id="KW-1134">Transmembrane beta strand</keyword>
<dbReference type="GO" id="GO:0006826">
    <property type="term" value="P:iron ion transport"/>
    <property type="evidence" value="ECO:0007669"/>
    <property type="project" value="UniProtKB-KW"/>
</dbReference>
<name>A0A1I6H510_9GAMM</name>
<keyword evidence="6" id="KW-0408">Iron</keyword>
<dbReference type="AlphaFoldDB" id="A0A1I6H510"/>
<protein>
    <submittedName>
        <fullName evidence="15">Outer membrane receptor proteins, mostly Fe transport</fullName>
    </submittedName>
</protein>
<gene>
    <name evidence="15" type="ORF">SAMN04488070_1474</name>
</gene>
<evidence type="ECO:0000259" key="13">
    <source>
        <dbReference type="Pfam" id="PF00593"/>
    </source>
</evidence>
<dbReference type="InterPro" id="IPR012910">
    <property type="entry name" value="Plug_dom"/>
</dbReference>
<organism evidence="15 16">
    <name type="scientific">Pseudidiomarina maritima</name>
    <dbReference type="NCBI Taxonomy" id="519453"/>
    <lineage>
        <taxon>Bacteria</taxon>
        <taxon>Pseudomonadati</taxon>
        <taxon>Pseudomonadota</taxon>
        <taxon>Gammaproteobacteria</taxon>
        <taxon>Alteromonadales</taxon>
        <taxon>Idiomarinaceae</taxon>
        <taxon>Pseudidiomarina</taxon>
    </lineage>
</organism>
<dbReference type="RefSeq" id="WP_092857122.1">
    <property type="nucleotide sequence ID" value="NZ_FOYU01000002.1"/>
</dbReference>
<evidence type="ECO:0000256" key="11">
    <source>
        <dbReference type="PROSITE-ProRule" id="PRU01360"/>
    </source>
</evidence>
<keyword evidence="15" id="KW-0675">Receptor</keyword>
<evidence type="ECO:0000256" key="2">
    <source>
        <dbReference type="ARBA" id="ARBA00022448"/>
    </source>
</evidence>
<feature type="domain" description="TonB-dependent receptor-like beta-barrel" evidence="13">
    <location>
        <begin position="189"/>
        <end position="648"/>
    </location>
</feature>
<comment type="similarity">
    <text evidence="11 12">Belongs to the TonB-dependent receptor family.</text>
</comment>
<evidence type="ECO:0000256" key="4">
    <source>
        <dbReference type="ARBA" id="ARBA00022496"/>
    </source>
</evidence>
<evidence type="ECO:0000256" key="6">
    <source>
        <dbReference type="ARBA" id="ARBA00023004"/>
    </source>
</evidence>
<sequence>MLSPALLLLASVASEDPIERIAVQGQYRSVYVNEAPTSVSVLTSDVIGQRHGTHMEEVLNIIPNLNFSSGSSRARFLQIRGIGERSQFVDPINPSVGILIDGINYSGLGQAAQLFDISQVEVYRGPQSGRFGADGMAGMLVLESTQAGTQFDGFWQLGAANYGAVEGGFAAGGELGVLGRARLSVYQQADDGFTENTYLQRDDTQSRSERIARFNLWTELADTWQLRSTAHLYRQDNGYDAFSLDNTRQTLSDEPGQDDATMKAARMALSYTGADTHETVLSYSIMSADTVYSYDEDWSYVGIAPGWEYSSTDAYWRDRQDQTFEARWLSTQPATMFGVPTDWVVGWYYLDRTENLKREFMNWDTYMDDMFVSDYASKRNALYAEVTQNLSEQWQLITGLRLERYRNAYQDSNAVAVNPKDTMVGGRISLNYKPALGHMAYITWSRGYKTGGVNAEALGKATDNPELEEFLLQRSSFAPEYLTSLEAGYKYINADDTLSLNVALFAQNRDDVQLKSWINRAQTFIGYIENAAGGKVQGLEAELNLKLTPQLSWFTNVGLLDTKIEGFVTEDGVDMEGRDQAQAPNYQVNTGIHWQFNNDISATVQIDSKDSFYFSDSHNSQSDAFSLLHASLQWQLNAWHIKLWGRNLTNEDYATRGFYFGNDPRDEYQPTTYVQWGEPRRVGITFNYAM</sequence>
<evidence type="ECO:0000256" key="3">
    <source>
        <dbReference type="ARBA" id="ARBA00022452"/>
    </source>
</evidence>
<evidence type="ECO:0000256" key="1">
    <source>
        <dbReference type="ARBA" id="ARBA00004571"/>
    </source>
</evidence>
<dbReference type="Pfam" id="PF07715">
    <property type="entry name" value="Plug"/>
    <property type="match status" value="1"/>
</dbReference>
<dbReference type="Gene3D" id="2.40.170.20">
    <property type="entry name" value="TonB-dependent receptor, beta-barrel domain"/>
    <property type="match status" value="1"/>
</dbReference>
<accession>A0A1I6H510</accession>
<evidence type="ECO:0000256" key="7">
    <source>
        <dbReference type="ARBA" id="ARBA00023065"/>
    </source>
</evidence>
<dbReference type="InterPro" id="IPR036942">
    <property type="entry name" value="Beta-barrel_TonB_sf"/>
</dbReference>
<evidence type="ECO:0000259" key="14">
    <source>
        <dbReference type="Pfam" id="PF07715"/>
    </source>
</evidence>
<dbReference type="PANTHER" id="PTHR32552:SF81">
    <property type="entry name" value="TONB-DEPENDENT OUTER MEMBRANE RECEPTOR"/>
    <property type="match status" value="1"/>
</dbReference>
<dbReference type="InterPro" id="IPR000531">
    <property type="entry name" value="Beta-barrel_TonB"/>
</dbReference>
<dbReference type="EMBL" id="FOYU01000002">
    <property type="protein sequence ID" value="SFR49606.1"/>
    <property type="molecule type" value="Genomic_DNA"/>
</dbReference>
<evidence type="ECO:0000256" key="12">
    <source>
        <dbReference type="RuleBase" id="RU003357"/>
    </source>
</evidence>
<keyword evidence="8 12" id="KW-0798">TonB box</keyword>
<proteinExistence type="inferred from homology"/>
<keyword evidence="2 11" id="KW-0813">Transport</keyword>
<comment type="subcellular location">
    <subcellularLocation>
        <location evidence="1 11">Cell outer membrane</location>
        <topology evidence="1 11">Multi-pass membrane protein</topology>
    </subcellularLocation>
</comment>
<dbReference type="GO" id="GO:0009279">
    <property type="term" value="C:cell outer membrane"/>
    <property type="evidence" value="ECO:0007669"/>
    <property type="project" value="UniProtKB-SubCell"/>
</dbReference>
<evidence type="ECO:0000313" key="15">
    <source>
        <dbReference type="EMBL" id="SFR49606.1"/>
    </source>
</evidence>
<keyword evidence="4" id="KW-0410">Iron transport</keyword>
<feature type="domain" description="TonB-dependent receptor plug" evidence="14">
    <location>
        <begin position="33"/>
        <end position="138"/>
    </location>
</feature>
<dbReference type="InterPro" id="IPR039426">
    <property type="entry name" value="TonB-dep_rcpt-like"/>
</dbReference>
<keyword evidence="7" id="KW-0406">Ion transport</keyword>
<evidence type="ECO:0000256" key="9">
    <source>
        <dbReference type="ARBA" id="ARBA00023136"/>
    </source>
</evidence>
<dbReference type="PANTHER" id="PTHR32552">
    <property type="entry name" value="FERRICHROME IRON RECEPTOR-RELATED"/>
    <property type="match status" value="1"/>
</dbReference>
<reference evidence="16" key="1">
    <citation type="submission" date="2016-10" db="EMBL/GenBank/DDBJ databases">
        <authorList>
            <person name="Varghese N."/>
            <person name="Submissions S."/>
        </authorList>
    </citation>
    <scope>NUCLEOTIDE SEQUENCE [LARGE SCALE GENOMIC DNA]</scope>
    <source>
        <strain evidence="16">CGMCC 1.7285</strain>
    </source>
</reference>
<keyword evidence="10 11" id="KW-0998">Cell outer membrane</keyword>
<keyword evidence="5 11" id="KW-0812">Transmembrane</keyword>
<dbReference type="PROSITE" id="PS52016">
    <property type="entry name" value="TONB_DEPENDENT_REC_3"/>
    <property type="match status" value="1"/>
</dbReference>
<evidence type="ECO:0000256" key="8">
    <source>
        <dbReference type="ARBA" id="ARBA00023077"/>
    </source>
</evidence>
<keyword evidence="16" id="KW-1185">Reference proteome</keyword>